<dbReference type="RefSeq" id="WP_179900064.1">
    <property type="nucleotide sequence ID" value="NZ_JACBXV010000035.1"/>
</dbReference>
<gene>
    <name evidence="10" type="primary">arcC</name>
    <name evidence="10" type="ORF">HZZ05_04260</name>
</gene>
<dbReference type="NCBIfam" id="TIGR00746">
    <property type="entry name" value="arcC"/>
    <property type="match status" value="1"/>
</dbReference>
<dbReference type="InterPro" id="IPR036393">
    <property type="entry name" value="AceGlu_kinase-like_sf"/>
</dbReference>
<proteinExistence type="inferred from homology"/>
<evidence type="ECO:0000256" key="6">
    <source>
        <dbReference type="NCBIfam" id="TIGR00746"/>
    </source>
</evidence>
<organism evidence="10 11">
    <name type="scientific">Actinomyces bowdenii</name>
    <dbReference type="NCBI Taxonomy" id="131109"/>
    <lineage>
        <taxon>Bacteria</taxon>
        <taxon>Bacillati</taxon>
        <taxon>Actinomycetota</taxon>
        <taxon>Actinomycetes</taxon>
        <taxon>Actinomycetales</taxon>
        <taxon>Actinomycetaceae</taxon>
        <taxon>Actinomyces</taxon>
    </lineage>
</organism>
<name>A0A853EHD2_9ACTO</name>
<evidence type="ECO:0000256" key="7">
    <source>
        <dbReference type="PIRNR" id="PIRNR000723"/>
    </source>
</evidence>
<evidence type="ECO:0000313" key="11">
    <source>
        <dbReference type="Proteomes" id="UP000572528"/>
    </source>
</evidence>
<evidence type="ECO:0000313" key="10">
    <source>
        <dbReference type="EMBL" id="NYS68738.1"/>
    </source>
</evidence>
<dbReference type="Gene3D" id="3.40.1160.10">
    <property type="entry name" value="Acetylglutamate kinase-like"/>
    <property type="match status" value="1"/>
</dbReference>
<accession>A0A853EHD2</accession>
<dbReference type="PIRSF" id="PIRSF000723">
    <property type="entry name" value="Carbamate_kin"/>
    <property type="match status" value="1"/>
</dbReference>
<dbReference type="Pfam" id="PF00696">
    <property type="entry name" value="AA_kinase"/>
    <property type="match status" value="1"/>
</dbReference>
<dbReference type="PANTHER" id="PTHR30409">
    <property type="entry name" value="CARBAMATE KINASE"/>
    <property type="match status" value="1"/>
</dbReference>
<dbReference type="NCBIfam" id="NF009007">
    <property type="entry name" value="PRK12352.1"/>
    <property type="match status" value="1"/>
</dbReference>
<dbReference type="InterPro" id="IPR003964">
    <property type="entry name" value="Carb_kinase"/>
</dbReference>
<feature type="domain" description="Aspartate/glutamate/uridylate kinase" evidence="9">
    <location>
        <begin position="5"/>
        <end position="295"/>
    </location>
</feature>
<dbReference type="SUPFAM" id="SSF53633">
    <property type="entry name" value="Carbamate kinase-like"/>
    <property type="match status" value="1"/>
</dbReference>
<dbReference type="FunFam" id="3.40.1160.10:FF:000007">
    <property type="entry name" value="Carbamate kinase"/>
    <property type="match status" value="1"/>
</dbReference>
<dbReference type="GO" id="GO:0005829">
    <property type="term" value="C:cytosol"/>
    <property type="evidence" value="ECO:0007669"/>
    <property type="project" value="TreeGrafter"/>
</dbReference>
<keyword evidence="4 7" id="KW-0418">Kinase</keyword>
<dbReference type="PRINTS" id="PR01469">
    <property type="entry name" value="CARBMTKINASE"/>
</dbReference>
<protein>
    <recommendedName>
        <fullName evidence="2 6">Carbamate kinase</fullName>
    </recommendedName>
</protein>
<dbReference type="GO" id="GO:0008804">
    <property type="term" value="F:carbamate kinase activity"/>
    <property type="evidence" value="ECO:0007669"/>
    <property type="project" value="UniProtKB-UniRule"/>
</dbReference>
<dbReference type="GO" id="GO:0019546">
    <property type="term" value="P:L-arginine deiminase pathway"/>
    <property type="evidence" value="ECO:0007669"/>
    <property type="project" value="TreeGrafter"/>
</dbReference>
<dbReference type="Proteomes" id="UP000572528">
    <property type="component" value="Unassembled WGS sequence"/>
</dbReference>
<dbReference type="AlphaFoldDB" id="A0A853EHD2"/>
<feature type="region of interest" description="Disordered" evidence="8">
    <location>
        <begin position="128"/>
        <end position="153"/>
    </location>
</feature>
<evidence type="ECO:0000256" key="1">
    <source>
        <dbReference type="ARBA" id="ARBA00011066"/>
    </source>
</evidence>
<reference evidence="10 11" key="1">
    <citation type="submission" date="2020-07" db="EMBL/GenBank/DDBJ databases">
        <title>MOT database genomes.</title>
        <authorList>
            <person name="Joseph S."/>
            <person name="Aduse-Opoku J."/>
            <person name="Hashim A."/>
            <person name="Wade W."/>
            <person name="Curtis M."/>
        </authorList>
    </citation>
    <scope>NUCLEOTIDE SEQUENCE [LARGE SCALE GENOMIC DNA]</scope>
    <source>
        <strain evidence="10 11">WMus004</strain>
    </source>
</reference>
<dbReference type="PANTHER" id="PTHR30409:SF1">
    <property type="entry name" value="CARBAMATE KINASE-RELATED"/>
    <property type="match status" value="1"/>
</dbReference>
<evidence type="ECO:0000259" key="9">
    <source>
        <dbReference type="Pfam" id="PF00696"/>
    </source>
</evidence>
<feature type="compositionally biased region" description="Basic and acidic residues" evidence="8">
    <location>
        <begin position="139"/>
        <end position="153"/>
    </location>
</feature>
<evidence type="ECO:0000256" key="8">
    <source>
        <dbReference type="SAM" id="MobiDB-lite"/>
    </source>
</evidence>
<dbReference type="InterPro" id="IPR001048">
    <property type="entry name" value="Asp/Glu/Uridylate_kinase"/>
</dbReference>
<comment type="catalytic activity">
    <reaction evidence="5">
        <text>hydrogencarbonate + NH4(+) + ATP = carbamoyl phosphate + ADP + H2O + H(+)</text>
        <dbReference type="Rhea" id="RHEA:10152"/>
        <dbReference type="ChEBI" id="CHEBI:15377"/>
        <dbReference type="ChEBI" id="CHEBI:15378"/>
        <dbReference type="ChEBI" id="CHEBI:17544"/>
        <dbReference type="ChEBI" id="CHEBI:28938"/>
        <dbReference type="ChEBI" id="CHEBI:30616"/>
        <dbReference type="ChEBI" id="CHEBI:58228"/>
        <dbReference type="ChEBI" id="CHEBI:456216"/>
        <dbReference type="EC" id="2.7.2.2"/>
    </reaction>
</comment>
<comment type="caution">
    <text evidence="10">The sequence shown here is derived from an EMBL/GenBank/DDBJ whole genome shotgun (WGS) entry which is preliminary data.</text>
</comment>
<evidence type="ECO:0000256" key="5">
    <source>
        <dbReference type="ARBA" id="ARBA00048467"/>
    </source>
</evidence>
<evidence type="ECO:0000256" key="3">
    <source>
        <dbReference type="ARBA" id="ARBA00022679"/>
    </source>
</evidence>
<evidence type="ECO:0000256" key="2">
    <source>
        <dbReference type="ARBA" id="ARBA00013070"/>
    </source>
</evidence>
<sequence length="313" mass="32820">MTHKALVIAVGGNALIKDPKEVSVASQAEAVQESAEHITSLIAAGYTPVVTHGNGPQVGFLLRRAELALDELPPLPLDVLGADTQGATGYFFTRSLRGCLAQQGIEREVAAVVTQSVVDPEDPAFAAPSKPVGSFMSEQEAREHEEKDGWSVREDSGRGWRRVVPSPVPVEIVECEVIRSLVDSGCIVVAAGGGGIPVSREDGRLSGVEAVIDKDLASALLASELGVPDLVICTAVEQVYLNFGTPEQKALDTITAQEARSYLEEGHFGKGSMAPKIEAALNFLQAGGQRAIITSLEALQDAVAGKAGTCITN</sequence>
<dbReference type="CDD" id="cd04235">
    <property type="entry name" value="AAK_CK"/>
    <property type="match status" value="1"/>
</dbReference>
<keyword evidence="3 7" id="KW-0808">Transferase</keyword>
<dbReference type="EMBL" id="JACBXV010000035">
    <property type="protein sequence ID" value="NYS68738.1"/>
    <property type="molecule type" value="Genomic_DNA"/>
</dbReference>
<comment type="similarity">
    <text evidence="1 7">Belongs to the carbamate kinase family.</text>
</comment>
<evidence type="ECO:0000256" key="4">
    <source>
        <dbReference type="ARBA" id="ARBA00022777"/>
    </source>
</evidence>